<accession>A0A7E4V547</accession>
<evidence type="ECO:0000313" key="2">
    <source>
        <dbReference type="WBParaSite" id="Pan_g16636.t1"/>
    </source>
</evidence>
<dbReference type="WBParaSite" id="Pan_g16636.t1">
    <property type="protein sequence ID" value="Pan_g16636.t1"/>
    <property type="gene ID" value="Pan_g16636"/>
</dbReference>
<dbReference type="AlphaFoldDB" id="A0A7E4V547"/>
<organism evidence="1 2">
    <name type="scientific">Panagrellus redivivus</name>
    <name type="common">Microworm</name>
    <dbReference type="NCBI Taxonomy" id="6233"/>
    <lineage>
        <taxon>Eukaryota</taxon>
        <taxon>Metazoa</taxon>
        <taxon>Ecdysozoa</taxon>
        <taxon>Nematoda</taxon>
        <taxon>Chromadorea</taxon>
        <taxon>Rhabditida</taxon>
        <taxon>Tylenchina</taxon>
        <taxon>Panagrolaimomorpha</taxon>
        <taxon>Panagrolaimoidea</taxon>
        <taxon>Panagrolaimidae</taxon>
        <taxon>Panagrellus</taxon>
    </lineage>
</organism>
<proteinExistence type="predicted"/>
<sequence length="312" mass="35003">MTVGSIEPIAFLVVNARSPCLPSSTFNTLPTSTMPYPISKLAYGIRSRLSELATPSERYQFQIAAGNPSICPPKVQLLQRPSSNWSLTSAHGNVSVTFDNSQLYPIFDHNNLYYCGTTLNLDNMSLADLSSPIFHNFLLRPNTLRFNARTVVCERFIAKLSKLTAGRVKTFEEFAIEAADDVGFRDLFSAFRRLNRVTTYYGIVPTPTWMTDILENQGKKLSFLSIKGTPGQLGEFTASEVITFLRAQKTGCELWVTILPSSAMTEVADYDYVNSMKRTFKNYVKENPQHLFYKSQSGVDHISISVLSFRLP</sequence>
<evidence type="ECO:0000313" key="1">
    <source>
        <dbReference type="Proteomes" id="UP000492821"/>
    </source>
</evidence>
<protein>
    <submittedName>
        <fullName evidence="2">Helitron_like_N domain-containing protein</fullName>
    </submittedName>
</protein>
<keyword evidence="1" id="KW-1185">Reference proteome</keyword>
<reference evidence="2" key="2">
    <citation type="submission" date="2020-10" db="UniProtKB">
        <authorList>
            <consortium name="WormBaseParasite"/>
        </authorList>
    </citation>
    <scope>IDENTIFICATION</scope>
</reference>
<dbReference type="Proteomes" id="UP000492821">
    <property type="component" value="Unassembled WGS sequence"/>
</dbReference>
<reference evidence="1" key="1">
    <citation type="journal article" date="2013" name="Genetics">
        <title>The draft genome and transcriptome of Panagrellus redivivus are shaped by the harsh demands of a free-living lifestyle.</title>
        <authorList>
            <person name="Srinivasan J."/>
            <person name="Dillman A.R."/>
            <person name="Macchietto M.G."/>
            <person name="Heikkinen L."/>
            <person name="Lakso M."/>
            <person name="Fracchia K.M."/>
            <person name="Antoshechkin I."/>
            <person name="Mortazavi A."/>
            <person name="Wong G."/>
            <person name="Sternberg P.W."/>
        </authorList>
    </citation>
    <scope>NUCLEOTIDE SEQUENCE [LARGE SCALE GENOMIC DNA]</scope>
    <source>
        <strain evidence="1">MT8872</strain>
    </source>
</reference>
<name>A0A7E4V547_PANRE</name>